<protein>
    <submittedName>
        <fullName evidence="2">Pilus assembly protein</fullName>
    </submittedName>
</protein>
<proteinExistence type="predicted"/>
<dbReference type="Proteomes" id="UP000218796">
    <property type="component" value="Unassembled WGS sequence"/>
</dbReference>
<comment type="caution">
    <text evidence="2">The sequence shown here is derived from an EMBL/GenBank/DDBJ whole genome shotgun (WGS) entry which is preliminary data.</text>
</comment>
<organism evidence="2 3">
    <name type="scientific">Hafnia paralvei</name>
    <dbReference type="NCBI Taxonomy" id="546367"/>
    <lineage>
        <taxon>Bacteria</taxon>
        <taxon>Pseudomonadati</taxon>
        <taxon>Pseudomonadota</taxon>
        <taxon>Gammaproteobacteria</taxon>
        <taxon>Enterobacterales</taxon>
        <taxon>Hafniaceae</taxon>
        <taxon>Hafnia</taxon>
    </lineage>
</organism>
<reference evidence="2 3" key="1">
    <citation type="submission" date="2017-08" db="EMBL/GenBank/DDBJ databases">
        <title>Draft Genome Sequence of Hafnia alvei CITHA-6 Isolated from Raw Bovine Milk.</title>
        <authorList>
            <person name="Culligan E.P."/>
            <person name="Mcsweeney A."/>
            <person name="O'Doherty C."/>
            <person name="Gleeson E."/>
            <person name="O'Riordan D."/>
            <person name="Sleator R.D."/>
        </authorList>
    </citation>
    <scope>NUCLEOTIDE SEQUENCE [LARGE SCALE GENOMIC DNA]</scope>
    <source>
        <strain evidence="2 3">CITHA-6</strain>
    </source>
</reference>
<accession>A0A2A2MH94</accession>
<sequence>MRNLLFLLALVSVFSSSSAWALDCYKDNHGGSIRFSAMLPSFIIPENAPLGSKVWESGDVNLTVYCDNSADWTQHAPTETVHAWIKLPEINSSDVIDNPYFTFGVTYEGVDYETTGFGIDTGKCLDKSSSGNYAGHTPVCNGVDYQKNISFNARFRLYMKLKAIPATSDTVYDFGSINVLQFDGSGGANLQSNAKNLRFNIDGLSNVRFLDCSVDIKVFPESQVVSFKQIDNSSIRTSPATEPFSISTIKDMSAGCTQQFDVQTSFYTDDVLYDATHLDMDNGLLLKIIDEEDHAAIEYNQYKAFTTYIPGQGSDTITHEYTAELTKNPTKEVSIGPFSKDLIIKLNYH</sequence>
<name>A0A2A2MH94_9GAMM</name>
<keyword evidence="3" id="KW-1185">Reference proteome</keyword>
<feature type="chain" id="PRO_5013308207" evidence="1">
    <location>
        <begin position="22"/>
        <end position="349"/>
    </location>
</feature>
<dbReference type="KEGG" id="hpar:AL518_17990"/>
<keyword evidence="1" id="KW-0732">Signal</keyword>
<dbReference type="AlphaFoldDB" id="A0A2A2MH94"/>
<gene>
    <name evidence="2" type="ORF">CJD50_02395</name>
</gene>
<dbReference type="EMBL" id="NQMS01000001">
    <property type="protein sequence ID" value="PAV98340.1"/>
    <property type="molecule type" value="Genomic_DNA"/>
</dbReference>
<evidence type="ECO:0000313" key="3">
    <source>
        <dbReference type="Proteomes" id="UP000218796"/>
    </source>
</evidence>
<evidence type="ECO:0000313" key="2">
    <source>
        <dbReference type="EMBL" id="PAV98340.1"/>
    </source>
</evidence>
<evidence type="ECO:0000256" key="1">
    <source>
        <dbReference type="SAM" id="SignalP"/>
    </source>
</evidence>
<dbReference type="RefSeq" id="WP_039189596.1">
    <property type="nucleotide sequence ID" value="NZ_CAUEKQ010000004.1"/>
</dbReference>
<feature type="signal peptide" evidence="1">
    <location>
        <begin position="1"/>
        <end position="21"/>
    </location>
</feature>
<dbReference type="OrthoDB" id="8926940at2"/>